<proteinExistence type="predicted"/>
<organism evidence="2 3">
    <name type="scientific">Micromonospora andamanensis</name>
    <dbReference type="NCBI Taxonomy" id="1287068"/>
    <lineage>
        <taxon>Bacteria</taxon>
        <taxon>Bacillati</taxon>
        <taxon>Actinomycetota</taxon>
        <taxon>Actinomycetes</taxon>
        <taxon>Micromonosporales</taxon>
        <taxon>Micromonosporaceae</taxon>
        <taxon>Micromonospora</taxon>
    </lineage>
</organism>
<evidence type="ECO:0000313" key="3">
    <source>
        <dbReference type="Proteomes" id="UP000647017"/>
    </source>
</evidence>
<evidence type="ECO:0000256" key="1">
    <source>
        <dbReference type="SAM" id="Phobius"/>
    </source>
</evidence>
<feature type="transmembrane region" description="Helical" evidence="1">
    <location>
        <begin position="20"/>
        <end position="39"/>
    </location>
</feature>
<dbReference type="Proteomes" id="UP000647017">
    <property type="component" value="Unassembled WGS sequence"/>
</dbReference>
<protein>
    <submittedName>
        <fullName evidence="2">Uncharacterized protein</fullName>
    </submittedName>
</protein>
<sequence length="181" mass="19123">MEQVRGGATLPGMAVSYGDAAAWAGVVSSVVFSTTALAVSVRSLRHAQRAADAAERQAVAAELAVPPAPPPVSWQAELPRSRRPMEIGTPYVIRNVGNEPATGVTVQSRGFKISEIEGLDEGVVLPGASFVVVLMEWISTGSRTNEILLLWDGQTLPVGIALPPRPPEPPPIFVKTSPIIR</sequence>
<keyword evidence="3" id="KW-1185">Reference proteome</keyword>
<dbReference type="EMBL" id="BOOZ01000004">
    <property type="protein sequence ID" value="GIJ07766.1"/>
    <property type="molecule type" value="Genomic_DNA"/>
</dbReference>
<comment type="caution">
    <text evidence="2">The sequence shown here is derived from an EMBL/GenBank/DDBJ whole genome shotgun (WGS) entry which is preliminary data.</text>
</comment>
<reference evidence="2 3" key="1">
    <citation type="submission" date="2021-01" db="EMBL/GenBank/DDBJ databases">
        <title>Whole genome shotgun sequence of Verrucosispora andamanensis NBRC 109075.</title>
        <authorList>
            <person name="Komaki H."/>
            <person name="Tamura T."/>
        </authorList>
    </citation>
    <scope>NUCLEOTIDE SEQUENCE [LARGE SCALE GENOMIC DNA]</scope>
    <source>
        <strain evidence="2 3">NBRC 109075</strain>
    </source>
</reference>
<name>A0ABQ4HQ52_9ACTN</name>
<keyword evidence="1" id="KW-0812">Transmembrane</keyword>
<evidence type="ECO:0000313" key="2">
    <source>
        <dbReference type="EMBL" id="GIJ07766.1"/>
    </source>
</evidence>
<accession>A0ABQ4HQ52</accession>
<keyword evidence="1" id="KW-1133">Transmembrane helix</keyword>
<keyword evidence="1" id="KW-0472">Membrane</keyword>
<gene>
    <name evidence="2" type="ORF">Van01_09800</name>
</gene>